<dbReference type="Pfam" id="PF00591">
    <property type="entry name" value="Glycos_transf_3"/>
    <property type="match status" value="1"/>
</dbReference>
<sequence>MSQQHTLATFKPLVAQLALSAQLPPPRSGTLRPAGPPLNNDQLRTLLQHLADAEFTGNPVHHAAIGAALTALRVTATDMQPDTLAIAQEEFISRATLLELPPVQPQTAGYAGYVDMVGTGGDGKDTFNVSTTASIIAGGVPGMHVCKHGGKASSSSSGSAELLMSLGVPLLEVEPLKLRSVLEKSPFTFLFAPRFHSALAPLAPLRASLGFPTLFNILGPLVNPARPGRGIYGVHSSGLGETYAQALQLTGVERAWVVCGVEGLDEISPAGPTDVWEIADGKITHRQVSPADFGLPTHPLEDVRCGSSAQNAAVVVKMLTEPSAMRDEHLAAPMPVEADDSGAKLEPIPQGVNLGAIYDYTLLQAAALLAIAGHGDLRECTRLARETVENGNAKVSLDTLRQAMRSAQ</sequence>
<keyword evidence="2 4" id="KW-0808">Transferase</keyword>
<dbReference type="EC" id="2.4.2.18" evidence="4"/>
<gene>
    <name evidence="4" type="primary">TRP4</name>
    <name evidence="4" type="ORF">MCUN1_002561</name>
</gene>
<dbReference type="Proteomes" id="UP001219933">
    <property type="component" value="Chromosome 3"/>
</dbReference>
<dbReference type="PANTHER" id="PTHR43285">
    <property type="entry name" value="ANTHRANILATE PHOSPHORIBOSYLTRANSFERASE"/>
    <property type="match status" value="1"/>
</dbReference>
<dbReference type="EMBL" id="CP119879">
    <property type="protein sequence ID" value="WFD35700.1"/>
    <property type="molecule type" value="Genomic_DNA"/>
</dbReference>
<dbReference type="InterPro" id="IPR035902">
    <property type="entry name" value="Nuc_phospho_transferase"/>
</dbReference>
<protein>
    <submittedName>
        <fullName evidence="4">Anthranilate phosphoribosyltransferase</fullName>
        <ecNumber evidence="4">2.4.2.18</ecNumber>
    </submittedName>
</protein>
<dbReference type="InterPro" id="IPR000312">
    <property type="entry name" value="Glycosyl_Trfase_fam3"/>
</dbReference>
<dbReference type="InterPro" id="IPR005940">
    <property type="entry name" value="Anthranilate_Pribosyl_Tfrase"/>
</dbReference>
<accession>A0AAF0J735</accession>
<dbReference type="GO" id="GO:0005829">
    <property type="term" value="C:cytosol"/>
    <property type="evidence" value="ECO:0007669"/>
    <property type="project" value="TreeGrafter"/>
</dbReference>
<organism evidence="4 5">
    <name type="scientific">Malassezia cuniculi</name>
    <dbReference type="NCBI Taxonomy" id="948313"/>
    <lineage>
        <taxon>Eukaryota</taxon>
        <taxon>Fungi</taxon>
        <taxon>Dikarya</taxon>
        <taxon>Basidiomycota</taxon>
        <taxon>Ustilaginomycotina</taxon>
        <taxon>Malasseziomycetes</taxon>
        <taxon>Malasseziales</taxon>
        <taxon>Malasseziaceae</taxon>
        <taxon>Malassezia</taxon>
    </lineage>
</organism>
<dbReference type="NCBIfam" id="TIGR01245">
    <property type="entry name" value="trpD"/>
    <property type="match status" value="1"/>
</dbReference>
<feature type="domain" description="Glycosyl transferase family 3" evidence="3">
    <location>
        <begin position="113"/>
        <end position="393"/>
    </location>
</feature>
<evidence type="ECO:0000256" key="2">
    <source>
        <dbReference type="ARBA" id="ARBA00022679"/>
    </source>
</evidence>
<reference evidence="4" key="1">
    <citation type="submission" date="2023-03" db="EMBL/GenBank/DDBJ databases">
        <title>Mating type loci evolution in Malassezia.</title>
        <authorList>
            <person name="Coelho M.A."/>
        </authorList>
    </citation>
    <scope>NUCLEOTIDE SEQUENCE</scope>
    <source>
        <strain evidence="4">CBS 11721</strain>
    </source>
</reference>
<dbReference type="SUPFAM" id="SSF52418">
    <property type="entry name" value="Nucleoside phosphorylase/phosphoribosyltransferase catalytic domain"/>
    <property type="match status" value="1"/>
</dbReference>
<dbReference type="Gene3D" id="3.40.1030.10">
    <property type="entry name" value="Nucleoside phosphorylase/phosphoribosyltransferase catalytic domain"/>
    <property type="match status" value="1"/>
</dbReference>
<proteinExistence type="predicted"/>
<dbReference type="PANTHER" id="PTHR43285:SF2">
    <property type="entry name" value="ANTHRANILATE PHOSPHORIBOSYLTRANSFERASE"/>
    <property type="match status" value="1"/>
</dbReference>
<evidence type="ECO:0000256" key="1">
    <source>
        <dbReference type="ARBA" id="ARBA00022676"/>
    </source>
</evidence>
<evidence type="ECO:0000313" key="4">
    <source>
        <dbReference type="EMBL" id="WFD35700.1"/>
    </source>
</evidence>
<name>A0AAF0J735_9BASI</name>
<dbReference type="GO" id="GO:0004048">
    <property type="term" value="F:anthranilate phosphoribosyltransferase activity"/>
    <property type="evidence" value="ECO:0007669"/>
    <property type="project" value="UniProtKB-EC"/>
</dbReference>
<keyword evidence="1 4" id="KW-0328">Glycosyltransferase</keyword>
<keyword evidence="5" id="KW-1185">Reference proteome</keyword>
<dbReference type="GO" id="GO:0000162">
    <property type="term" value="P:L-tryptophan biosynthetic process"/>
    <property type="evidence" value="ECO:0007669"/>
    <property type="project" value="InterPro"/>
</dbReference>
<dbReference type="AlphaFoldDB" id="A0AAF0J735"/>
<evidence type="ECO:0000259" key="3">
    <source>
        <dbReference type="Pfam" id="PF00591"/>
    </source>
</evidence>
<evidence type="ECO:0000313" key="5">
    <source>
        <dbReference type="Proteomes" id="UP001219933"/>
    </source>
</evidence>